<evidence type="ECO:0000256" key="1">
    <source>
        <dbReference type="ARBA" id="ARBA00023015"/>
    </source>
</evidence>
<evidence type="ECO:0000313" key="5">
    <source>
        <dbReference type="EMBL" id="ALX04286.1"/>
    </source>
</evidence>
<proteinExistence type="predicted"/>
<feature type="domain" description="HTH araC/xylS-type" evidence="4">
    <location>
        <begin position="237"/>
        <end position="335"/>
    </location>
</feature>
<reference evidence="5 6" key="1">
    <citation type="journal article" date="1991" name="Int. J. Syst. Bacteriol.">
        <title>Description of the erythromycin-producing bacterium Arthrobacter sp. strain NRRL B-3381 as Aeromicrobium erythreum gen. nov., sp. nov.</title>
        <authorList>
            <person name="Miller E.S."/>
            <person name="Woese C.R."/>
            <person name="Brenner S."/>
        </authorList>
    </citation>
    <scope>NUCLEOTIDE SEQUENCE [LARGE SCALE GENOMIC DNA]</scope>
    <source>
        <strain evidence="5 6">AR18</strain>
    </source>
</reference>
<dbReference type="OrthoDB" id="5241536at2"/>
<sequence>MSMYFRSASLRGFRSVVAELGGQADTFAERAGLDPRALDQDDVLVEAHRSAAMLELVVEELGCHNLGLQMADRQSITVLGALAIALMNCPTLGSALDVVNTYLFVHSQFVSFELRDDPREEPGVSALYYRPARPRGPAQAVDLAMGFIHRGITHLSDGDYGLREVMLPYECPARTDIYEEFFGAKVTFRAPVEDAAVLRIPSSLPSRSLAGGDEALKHLAVAFLDRTTSRSDDDVVERTRGALRHLLGTGFVDQAAVAKVFSIHPRTLHRRLAAHGTTYQTLVDEARRDQALLLVTTTDLPFAQITHMCGFREQASFTRAARRWWGASPGQLRSRQRAGAGARYRS</sequence>
<dbReference type="KEGG" id="aer:AERYTH_06020"/>
<dbReference type="STRING" id="2041.AERYTH_06020"/>
<keyword evidence="1" id="KW-0805">Transcription regulation</keyword>
<dbReference type="GO" id="GO:0000976">
    <property type="term" value="F:transcription cis-regulatory region binding"/>
    <property type="evidence" value="ECO:0007669"/>
    <property type="project" value="TreeGrafter"/>
</dbReference>
<dbReference type="PANTHER" id="PTHR47894:SF4">
    <property type="entry name" value="HTH-TYPE TRANSCRIPTIONAL REGULATOR GADX"/>
    <property type="match status" value="1"/>
</dbReference>
<dbReference type="GO" id="GO:0005829">
    <property type="term" value="C:cytosol"/>
    <property type="evidence" value="ECO:0007669"/>
    <property type="project" value="TreeGrafter"/>
</dbReference>
<evidence type="ECO:0000256" key="3">
    <source>
        <dbReference type="ARBA" id="ARBA00023163"/>
    </source>
</evidence>
<dbReference type="InterPro" id="IPR018060">
    <property type="entry name" value="HTH_AraC"/>
</dbReference>
<dbReference type="InterPro" id="IPR009057">
    <property type="entry name" value="Homeodomain-like_sf"/>
</dbReference>
<keyword evidence="2" id="KW-0238">DNA-binding</keyword>
<dbReference type="InterPro" id="IPR032687">
    <property type="entry name" value="AraC-type_N"/>
</dbReference>
<dbReference type="AlphaFoldDB" id="A0A0U4C8V6"/>
<dbReference type="EMBL" id="CP011502">
    <property type="protein sequence ID" value="ALX04286.1"/>
    <property type="molecule type" value="Genomic_DNA"/>
</dbReference>
<keyword evidence="6" id="KW-1185">Reference proteome</keyword>
<protein>
    <recommendedName>
        <fullName evidence="4">HTH araC/xylS-type domain-containing protein</fullName>
    </recommendedName>
</protein>
<dbReference type="Gene3D" id="1.10.10.60">
    <property type="entry name" value="Homeodomain-like"/>
    <property type="match status" value="1"/>
</dbReference>
<dbReference type="PANTHER" id="PTHR47894">
    <property type="entry name" value="HTH-TYPE TRANSCRIPTIONAL REGULATOR GADX"/>
    <property type="match status" value="1"/>
</dbReference>
<evidence type="ECO:0000259" key="4">
    <source>
        <dbReference type="PROSITE" id="PS01124"/>
    </source>
</evidence>
<dbReference type="Pfam" id="PF12625">
    <property type="entry name" value="Arabinose_bd"/>
    <property type="match status" value="1"/>
</dbReference>
<keyword evidence="3" id="KW-0804">Transcription</keyword>
<evidence type="ECO:0000256" key="2">
    <source>
        <dbReference type="ARBA" id="ARBA00023125"/>
    </source>
</evidence>
<gene>
    <name evidence="5" type="ORF">AERYTH_06020</name>
</gene>
<dbReference type="SMART" id="SM00342">
    <property type="entry name" value="HTH_ARAC"/>
    <property type="match status" value="1"/>
</dbReference>
<dbReference type="PATRIC" id="fig|2041.4.peg.1255"/>
<name>A0A0U4C8V6_9ACTN</name>
<dbReference type="Pfam" id="PF12833">
    <property type="entry name" value="HTH_18"/>
    <property type="match status" value="1"/>
</dbReference>
<accession>A0A0U4C8V6</accession>
<dbReference type="Proteomes" id="UP000067689">
    <property type="component" value="Chromosome"/>
</dbReference>
<dbReference type="PROSITE" id="PS01124">
    <property type="entry name" value="HTH_ARAC_FAMILY_2"/>
    <property type="match status" value="1"/>
</dbReference>
<evidence type="ECO:0000313" key="6">
    <source>
        <dbReference type="Proteomes" id="UP000067689"/>
    </source>
</evidence>
<dbReference type="SUPFAM" id="SSF46689">
    <property type="entry name" value="Homeodomain-like"/>
    <property type="match status" value="1"/>
</dbReference>
<dbReference type="GO" id="GO:0003700">
    <property type="term" value="F:DNA-binding transcription factor activity"/>
    <property type="evidence" value="ECO:0007669"/>
    <property type="project" value="InterPro"/>
</dbReference>
<organism evidence="5 6">
    <name type="scientific">Aeromicrobium erythreum</name>
    <dbReference type="NCBI Taxonomy" id="2041"/>
    <lineage>
        <taxon>Bacteria</taxon>
        <taxon>Bacillati</taxon>
        <taxon>Actinomycetota</taxon>
        <taxon>Actinomycetes</taxon>
        <taxon>Propionibacteriales</taxon>
        <taxon>Nocardioidaceae</taxon>
        <taxon>Aeromicrobium</taxon>
    </lineage>
</organism>